<feature type="transmembrane region" description="Helical" evidence="1">
    <location>
        <begin position="384"/>
        <end position="403"/>
    </location>
</feature>
<gene>
    <name evidence="2" type="ORF">A3D56_03835</name>
</gene>
<organism evidence="2 3">
    <name type="scientific">Candidatus Taylorbacteria bacterium RIFCSPHIGHO2_02_FULL_45_35</name>
    <dbReference type="NCBI Taxonomy" id="1802311"/>
    <lineage>
        <taxon>Bacteria</taxon>
        <taxon>Candidatus Tayloriibacteriota</taxon>
    </lineage>
</organism>
<feature type="transmembrane region" description="Helical" evidence="1">
    <location>
        <begin position="203"/>
        <end position="219"/>
    </location>
</feature>
<keyword evidence="1" id="KW-0812">Transmembrane</keyword>
<evidence type="ECO:0000313" key="2">
    <source>
        <dbReference type="EMBL" id="OHA27395.1"/>
    </source>
</evidence>
<sequence>MSMAYFFERVSAFLRRHYLALALMILVSLVYGSEHIFLKRFVLESGGSYYPVAIKGHFDEGYYAIRAARALGGDFIVGDPILREYQETPASLPIATPLIFAGLGAVFGSLASGYIASDFILPPLIFFLVYLIAFEMTGRRLASLLFASVFIFAPKFGVWPSGGALPFFEPREFYFSRFDYPAATFPFFAVTLYFLARLVRRPSTKAGVFFGLSTGLLFYTYFFDWVYVAVATSFIFFGAVIFGRQKIWRSLLSALPPIFLVSVFYWHNFLSLRSLSAFPDIIERIGVERGRMIRFSVVWFSYVRVILLSFLLSIFFKIKDKVLLVYLVGLILPTLILLNIQLVTGFVPQPDHWQRTAFFGLALGVYFILLNVFYRFISGAVSVGIKKTVFVSIVAILIVWGFWNQHVVAKDNFSFYKTDKVYAEAYNWILKNTSDQSIFGTLSPLTNDELVLFTGRFVFVPNGFLTLAPTDEIWQRLMWFGRMSGLSAPAWESYVSTNTLHFFGDQYGNKSFNAYFKNFKREIPKDVLSAKAVDYERITAVEFPLKPNYVIIGPRERALGAKPLIGKNLRERYNSSGVQIYEMTNE</sequence>
<name>A0A1G2MU83_9BACT</name>
<feature type="transmembrane region" description="Helical" evidence="1">
    <location>
        <begin position="141"/>
        <end position="158"/>
    </location>
</feature>
<dbReference type="Proteomes" id="UP000177943">
    <property type="component" value="Unassembled WGS sequence"/>
</dbReference>
<accession>A0A1G2MU83</accession>
<dbReference type="AlphaFoldDB" id="A0A1G2MU83"/>
<evidence type="ECO:0000313" key="3">
    <source>
        <dbReference type="Proteomes" id="UP000177943"/>
    </source>
</evidence>
<feature type="transmembrane region" description="Helical" evidence="1">
    <location>
        <begin position="356"/>
        <end position="377"/>
    </location>
</feature>
<proteinExistence type="predicted"/>
<feature type="transmembrane region" description="Helical" evidence="1">
    <location>
        <begin position="323"/>
        <end position="344"/>
    </location>
</feature>
<protein>
    <recommendedName>
        <fullName evidence="4">Glycosyltransferase RgtA/B/C/D-like domain-containing protein</fullName>
    </recommendedName>
</protein>
<dbReference type="EMBL" id="MHRP01000013">
    <property type="protein sequence ID" value="OHA27395.1"/>
    <property type="molecule type" value="Genomic_DNA"/>
</dbReference>
<feature type="transmembrane region" description="Helical" evidence="1">
    <location>
        <begin position="225"/>
        <end position="243"/>
    </location>
</feature>
<feature type="transmembrane region" description="Helical" evidence="1">
    <location>
        <begin position="297"/>
        <end position="316"/>
    </location>
</feature>
<evidence type="ECO:0000256" key="1">
    <source>
        <dbReference type="SAM" id="Phobius"/>
    </source>
</evidence>
<evidence type="ECO:0008006" key="4">
    <source>
        <dbReference type="Google" id="ProtNLM"/>
    </source>
</evidence>
<feature type="transmembrane region" description="Helical" evidence="1">
    <location>
        <begin position="178"/>
        <end position="196"/>
    </location>
</feature>
<feature type="transmembrane region" description="Helical" evidence="1">
    <location>
        <begin position="114"/>
        <end position="134"/>
    </location>
</feature>
<comment type="caution">
    <text evidence="2">The sequence shown here is derived from an EMBL/GenBank/DDBJ whole genome shotgun (WGS) entry which is preliminary data.</text>
</comment>
<reference evidence="2 3" key="1">
    <citation type="journal article" date="2016" name="Nat. Commun.">
        <title>Thousands of microbial genomes shed light on interconnected biogeochemical processes in an aquifer system.</title>
        <authorList>
            <person name="Anantharaman K."/>
            <person name="Brown C.T."/>
            <person name="Hug L.A."/>
            <person name="Sharon I."/>
            <person name="Castelle C.J."/>
            <person name="Probst A.J."/>
            <person name="Thomas B.C."/>
            <person name="Singh A."/>
            <person name="Wilkins M.J."/>
            <person name="Karaoz U."/>
            <person name="Brodie E.L."/>
            <person name="Williams K.H."/>
            <person name="Hubbard S.S."/>
            <person name="Banfield J.F."/>
        </authorList>
    </citation>
    <scope>NUCLEOTIDE SEQUENCE [LARGE SCALE GENOMIC DNA]</scope>
</reference>
<keyword evidence="1" id="KW-1133">Transmembrane helix</keyword>
<feature type="transmembrane region" description="Helical" evidence="1">
    <location>
        <begin position="250"/>
        <end position="267"/>
    </location>
</feature>
<keyword evidence="1" id="KW-0472">Membrane</keyword>